<evidence type="ECO:0000256" key="2">
    <source>
        <dbReference type="SAM" id="SignalP"/>
    </source>
</evidence>
<proteinExistence type="predicted"/>
<dbReference type="Gene3D" id="2.10.50.10">
    <property type="entry name" value="Tumor Necrosis Factor Receptor, subunit A, domain 2"/>
    <property type="match status" value="4"/>
</dbReference>
<evidence type="ECO:0000313" key="4">
    <source>
        <dbReference type="EMBL" id="KAI7837131.1"/>
    </source>
</evidence>
<feature type="signal peptide" evidence="2">
    <location>
        <begin position="1"/>
        <end position="25"/>
    </location>
</feature>
<feature type="domain" description="Tyrosine-protein kinase ephrin type A/B receptor-like" evidence="3">
    <location>
        <begin position="494"/>
        <end position="542"/>
    </location>
</feature>
<feature type="domain" description="Tyrosine-protein kinase ephrin type A/B receptor-like" evidence="3">
    <location>
        <begin position="760"/>
        <end position="806"/>
    </location>
</feature>
<dbReference type="PANTHER" id="PTHR46967:SF2">
    <property type="entry name" value="SUSHI, VON WILLEBRAND FACTOR TYPE A, EGF AND PENTRAXIN DOMAIN-CONTAINING PROTEIN 1-LIKE"/>
    <property type="match status" value="1"/>
</dbReference>
<dbReference type="AlphaFoldDB" id="A0AAD5DHT1"/>
<keyword evidence="2" id="KW-0732">Signal</keyword>
<name>A0AAD5DHT1_9CHLO</name>
<comment type="caution">
    <text evidence="4">The sequence shown here is derived from an EMBL/GenBank/DDBJ whole genome shotgun (WGS) entry which is preliminary data.</text>
</comment>
<dbReference type="InterPro" id="IPR009030">
    <property type="entry name" value="Growth_fac_rcpt_cys_sf"/>
</dbReference>
<reference evidence="4" key="1">
    <citation type="submission" date="2020-11" db="EMBL/GenBank/DDBJ databases">
        <title>Chlorella ohadii genome sequencing and assembly.</title>
        <authorList>
            <person name="Murik O."/>
            <person name="Treves H."/>
            <person name="Kedem I."/>
            <person name="Shotland Y."/>
            <person name="Kaplan A."/>
        </authorList>
    </citation>
    <scope>NUCLEOTIDE SEQUENCE</scope>
    <source>
        <strain evidence="4">1</strain>
    </source>
</reference>
<feature type="region of interest" description="Disordered" evidence="1">
    <location>
        <begin position="102"/>
        <end position="122"/>
    </location>
</feature>
<keyword evidence="5" id="KW-1185">Reference proteome</keyword>
<accession>A0AAD5DHT1</accession>
<feature type="chain" id="PRO_5042031139" description="Tyrosine-protein kinase ephrin type A/B receptor-like domain-containing protein" evidence="2">
    <location>
        <begin position="26"/>
        <end position="865"/>
    </location>
</feature>
<sequence length="865" mass="90389">MARPGFARLAAVLLAVVFLTCPAYARPRGPRQGSPTKSAIVDAAGLRATERLITTLYTETRPRTVGGDPGGDAAGVPNAQGLHRQAGDLLQTLSRVRPALMARQPKGRGSGSGGRSPLLGSPVTSAEEQFANGVANLLTATGAARALQITGVPPEWEAKEGREKLCNDAKQTGMTAETRACVCSTSTPWAVCSAMMFKEGQAVQAAQAAQPVSWSAPRRRLQRAGSGAEPEWLEPSELGDVMAGFARNASTGHKRALKGKKTSCNFKDILGIFTERCGGFTCKFPLPPPVGTILNLGLNVDACLPVVEIGTDSMKLCTGVFETNTACTTYTAATYAAAQAATKFADDSKASIAASLCVKLGKSGSDGGLKKVVEWLGLDGICGGPNLTWWPVKEEVQLAQGISALIARLDVGGLLHYGDNGQNSMCNFFRNAPSKDAWNWHMKCQQFCAWTPGSGKIDISFSLNLIFWQETWTWPVVESSKPACDPAPRQCAPGQFSNRAAGDACTACPAGTWSSAERTFACEECQPGTYSTQTGATSAATCVKCPQGLYAPASASAQCQACPQGSFNPYEGAAACLNCPAGTYGVATGAKSKEAGCRNAPPGSFVGKDGETSAKFCGQGTVQPLGGQPSCTKCEIESGTYAEGEGNTRCTPCPVGTFQLTSYKCTQCYPGRYQDVPGAPGMPAEKRCKPCQPGSYCNSRACTSCTPCPVGTFASGAGTIGCTACPAGMVALTPGATTCSPCPAGKRYVNATTCEPCPAGTSGQDGMTCRPCLKGMYQSSTGSASCLDCPLATISPDYGAKQCTKCPDGQFAWPDFPEQYLGNEQPRTVCHDQCPSGLRLQNQSGMRRCCGRFICWDVAPVTTRG</sequence>
<dbReference type="SMART" id="SM01411">
    <property type="entry name" value="Ephrin_rec_like"/>
    <property type="match status" value="6"/>
</dbReference>
<feature type="region of interest" description="Disordered" evidence="1">
    <location>
        <begin position="60"/>
        <end position="79"/>
    </location>
</feature>
<dbReference type="Proteomes" id="UP001205105">
    <property type="component" value="Unassembled WGS sequence"/>
</dbReference>
<evidence type="ECO:0000256" key="1">
    <source>
        <dbReference type="SAM" id="MobiDB-lite"/>
    </source>
</evidence>
<dbReference type="InterPro" id="IPR011641">
    <property type="entry name" value="Tyr-kin_ephrin_A/B_rcpt-like"/>
</dbReference>
<protein>
    <recommendedName>
        <fullName evidence="3">Tyrosine-protein kinase ephrin type A/B receptor-like domain-containing protein</fullName>
    </recommendedName>
</protein>
<evidence type="ECO:0000313" key="5">
    <source>
        <dbReference type="Proteomes" id="UP001205105"/>
    </source>
</evidence>
<dbReference type="Pfam" id="PF07699">
    <property type="entry name" value="Ephrin_rec_like"/>
    <property type="match status" value="3"/>
</dbReference>
<gene>
    <name evidence="4" type="ORF">COHA_009009</name>
</gene>
<dbReference type="EMBL" id="JADXDR010000162">
    <property type="protein sequence ID" value="KAI7837131.1"/>
    <property type="molecule type" value="Genomic_DNA"/>
</dbReference>
<feature type="domain" description="Tyrosine-protein kinase ephrin type A/B receptor-like" evidence="3">
    <location>
        <begin position="550"/>
        <end position="594"/>
    </location>
</feature>
<organism evidence="4 5">
    <name type="scientific">Chlorella ohadii</name>
    <dbReference type="NCBI Taxonomy" id="2649997"/>
    <lineage>
        <taxon>Eukaryota</taxon>
        <taxon>Viridiplantae</taxon>
        <taxon>Chlorophyta</taxon>
        <taxon>core chlorophytes</taxon>
        <taxon>Trebouxiophyceae</taxon>
        <taxon>Chlorellales</taxon>
        <taxon>Chlorellaceae</taxon>
        <taxon>Chlorella clade</taxon>
        <taxon>Chlorella</taxon>
    </lineage>
</organism>
<dbReference type="PANTHER" id="PTHR46967">
    <property type="entry name" value="INSULIN-LIKE GROWTH FACTOR BINDING PROTEIN,N-TERMINAL"/>
    <property type="match status" value="1"/>
</dbReference>
<evidence type="ECO:0000259" key="3">
    <source>
        <dbReference type="Pfam" id="PF07699"/>
    </source>
</evidence>
<dbReference type="SUPFAM" id="SSF57184">
    <property type="entry name" value="Growth factor receptor domain"/>
    <property type="match status" value="2"/>
</dbReference>